<comment type="caution">
    <text evidence="1">The sequence shown here is derived from an EMBL/GenBank/DDBJ whole genome shotgun (WGS) entry which is preliminary data.</text>
</comment>
<dbReference type="AlphaFoldDB" id="A0A1A0WEZ6"/>
<sequence length="120" mass="13175">MPKTQLTYELAGKGLVEKGCPDGKTPDQDTAYATVTSTDAKTLTNPKPKTILMCFALNMIPGECYWETNGHFNHAPYCQSLAPRFRVVSQTPDPDGPCDPAHTRYTFPVPARTICLEPVS</sequence>
<proteinExistence type="predicted"/>
<dbReference type="OrthoDB" id="4725842at2"/>
<reference evidence="2" key="1">
    <citation type="submission" date="2016-06" db="EMBL/GenBank/DDBJ databases">
        <authorList>
            <person name="Sutton G."/>
            <person name="Brinkac L."/>
            <person name="Sanka R."/>
            <person name="Adams M."/>
            <person name="Lau E."/>
            <person name="Mehaffy C."/>
            <person name="Tameris M."/>
            <person name="Hatherill M."/>
            <person name="Hanekom W."/>
            <person name="Mahomed H."/>
            <person name="Mcshane H."/>
        </authorList>
    </citation>
    <scope>NUCLEOTIDE SEQUENCE [LARGE SCALE GENOMIC DNA]</scope>
    <source>
        <strain evidence="2">852002-10433_SCH5171157</strain>
    </source>
</reference>
<evidence type="ECO:0000313" key="2">
    <source>
        <dbReference type="Proteomes" id="UP000094008"/>
    </source>
</evidence>
<evidence type="ECO:0000313" key="1">
    <source>
        <dbReference type="EMBL" id="OBB97150.1"/>
    </source>
</evidence>
<name>A0A1A0WEZ6_MYCPR</name>
<dbReference type="Proteomes" id="UP000094008">
    <property type="component" value="Unassembled WGS sequence"/>
</dbReference>
<dbReference type="RefSeq" id="WP_064878676.1">
    <property type="nucleotide sequence ID" value="NZ_LZSY01000020.1"/>
</dbReference>
<accession>A0A1A0WEZ6</accession>
<protein>
    <submittedName>
        <fullName evidence="1">Uncharacterized protein</fullName>
    </submittedName>
</protein>
<gene>
    <name evidence="1" type="ORF">A5779_15435</name>
</gene>
<organism evidence="1 2">
    <name type="scientific">Mycolicibacterium peregrinum</name>
    <name type="common">Mycobacterium peregrinum</name>
    <dbReference type="NCBI Taxonomy" id="43304"/>
    <lineage>
        <taxon>Bacteria</taxon>
        <taxon>Bacillati</taxon>
        <taxon>Actinomycetota</taxon>
        <taxon>Actinomycetes</taxon>
        <taxon>Mycobacteriales</taxon>
        <taxon>Mycobacteriaceae</taxon>
        <taxon>Mycolicibacterium</taxon>
    </lineage>
</organism>
<dbReference type="EMBL" id="LZSY01000020">
    <property type="protein sequence ID" value="OBB97150.1"/>
    <property type="molecule type" value="Genomic_DNA"/>
</dbReference>